<dbReference type="InterPro" id="IPR007267">
    <property type="entry name" value="GtrA_DPMS_TM"/>
</dbReference>
<name>A0ABW0JAZ1_9BURK</name>
<dbReference type="Proteomes" id="UP001596103">
    <property type="component" value="Unassembled WGS sequence"/>
</dbReference>
<dbReference type="PANTHER" id="PTHR38459">
    <property type="entry name" value="PROPHAGE BACTOPRENOL-LINKED GLUCOSE TRANSLOCASE HOMOLOG"/>
    <property type="match status" value="1"/>
</dbReference>
<comment type="caution">
    <text evidence="8">The sequence shown here is derived from an EMBL/GenBank/DDBJ whole genome shotgun (WGS) entry which is preliminary data.</text>
</comment>
<evidence type="ECO:0000256" key="6">
    <source>
        <dbReference type="SAM" id="Phobius"/>
    </source>
</evidence>
<dbReference type="InterPro" id="IPR051401">
    <property type="entry name" value="GtrA_CellWall_Glycosyl"/>
</dbReference>
<organism evidence="8 9">
    <name type="scientific">Paraburkholderia denitrificans</name>
    <dbReference type="NCBI Taxonomy" id="694025"/>
    <lineage>
        <taxon>Bacteria</taxon>
        <taxon>Pseudomonadati</taxon>
        <taxon>Pseudomonadota</taxon>
        <taxon>Betaproteobacteria</taxon>
        <taxon>Burkholderiales</taxon>
        <taxon>Burkholderiaceae</taxon>
        <taxon>Paraburkholderia</taxon>
    </lineage>
</organism>
<dbReference type="RefSeq" id="WP_377712433.1">
    <property type="nucleotide sequence ID" value="NZ_JBHSMP010000017.1"/>
</dbReference>
<evidence type="ECO:0000313" key="9">
    <source>
        <dbReference type="Proteomes" id="UP001596103"/>
    </source>
</evidence>
<dbReference type="PANTHER" id="PTHR38459:SF1">
    <property type="entry name" value="PROPHAGE BACTOPRENOL-LINKED GLUCOSE TRANSLOCASE HOMOLOG"/>
    <property type="match status" value="1"/>
</dbReference>
<evidence type="ECO:0000256" key="2">
    <source>
        <dbReference type="ARBA" id="ARBA00009399"/>
    </source>
</evidence>
<feature type="transmembrane region" description="Helical" evidence="6">
    <location>
        <begin position="75"/>
        <end position="93"/>
    </location>
</feature>
<keyword evidence="9" id="KW-1185">Reference proteome</keyword>
<feature type="transmembrane region" description="Helical" evidence="6">
    <location>
        <begin position="38"/>
        <end position="63"/>
    </location>
</feature>
<feature type="domain" description="GtrA/DPMS transmembrane" evidence="7">
    <location>
        <begin position="6"/>
        <end position="92"/>
    </location>
</feature>
<evidence type="ECO:0000256" key="5">
    <source>
        <dbReference type="ARBA" id="ARBA00023136"/>
    </source>
</evidence>
<protein>
    <submittedName>
        <fullName evidence="8">GtrA family protein</fullName>
    </submittedName>
</protein>
<dbReference type="Pfam" id="PF04138">
    <property type="entry name" value="GtrA_DPMS_TM"/>
    <property type="match status" value="1"/>
</dbReference>
<evidence type="ECO:0000256" key="1">
    <source>
        <dbReference type="ARBA" id="ARBA00004141"/>
    </source>
</evidence>
<evidence type="ECO:0000259" key="7">
    <source>
        <dbReference type="Pfam" id="PF04138"/>
    </source>
</evidence>
<evidence type="ECO:0000256" key="3">
    <source>
        <dbReference type="ARBA" id="ARBA00022692"/>
    </source>
</evidence>
<accession>A0ABW0JAZ1</accession>
<keyword evidence="5 6" id="KW-0472">Membrane</keyword>
<gene>
    <name evidence="8" type="ORF">ACFPTO_15495</name>
</gene>
<reference evidence="9" key="1">
    <citation type="journal article" date="2019" name="Int. J. Syst. Evol. Microbiol.">
        <title>The Global Catalogue of Microorganisms (GCM) 10K type strain sequencing project: providing services to taxonomists for standard genome sequencing and annotation.</title>
        <authorList>
            <consortium name="The Broad Institute Genomics Platform"/>
            <consortium name="The Broad Institute Genome Sequencing Center for Infectious Disease"/>
            <person name="Wu L."/>
            <person name="Ma J."/>
        </authorList>
    </citation>
    <scope>NUCLEOTIDE SEQUENCE [LARGE SCALE GENOMIC DNA]</scope>
    <source>
        <strain evidence="9">CCUG 56042</strain>
    </source>
</reference>
<comment type="similarity">
    <text evidence="2">Belongs to the GtrA family.</text>
</comment>
<evidence type="ECO:0000313" key="8">
    <source>
        <dbReference type="EMBL" id="MFC5430194.1"/>
    </source>
</evidence>
<proteinExistence type="inferred from homology"/>
<keyword evidence="3 6" id="KW-0812">Transmembrane</keyword>
<feature type="transmembrane region" description="Helical" evidence="6">
    <location>
        <begin position="6"/>
        <end position="26"/>
    </location>
</feature>
<keyword evidence="4 6" id="KW-1133">Transmembrane helix</keyword>
<sequence length="106" mass="11890">MLIRFMNYNLAYAICYVIGIVVSYWFNLKFVFKESGSVLKFALYPLVYLIHYVVGAAVLNVFVSTLGGAKEYGPVVVVIVTLPVTYILSRVVLTRNGSTEDARQRS</sequence>
<evidence type="ECO:0000256" key="4">
    <source>
        <dbReference type="ARBA" id="ARBA00022989"/>
    </source>
</evidence>
<dbReference type="EMBL" id="JBHSMP010000017">
    <property type="protein sequence ID" value="MFC5430194.1"/>
    <property type="molecule type" value="Genomic_DNA"/>
</dbReference>
<comment type="subcellular location">
    <subcellularLocation>
        <location evidence="1">Membrane</location>
        <topology evidence="1">Multi-pass membrane protein</topology>
    </subcellularLocation>
</comment>